<sequence length="122" mass="13232">MALPTLTPEQRADALAKAAAVRAARAAIKADLKAGTTTLTAVLRRADEPAVGKMKVQALIEALPRIGKVKAAEIMTELEIAENRRVAGLGERQRAALVERFAASTKPRTRSPSPWWWRASLH</sequence>
<dbReference type="EMBL" id="JAAXOQ010000001">
    <property type="protein sequence ID" value="NKY16776.1"/>
    <property type="molecule type" value="Genomic_DNA"/>
</dbReference>
<protein>
    <submittedName>
        <fullName evidence="2">Integration host factor</fullName>
    </submittedName>
</protein>
<dbReference type="InterPro" id="IPR055201">
    <property type="entry name" value="IHF-like_H2TH"/>
</dbReference>
<dbReference type="Gene3D" id="1.10.8.50">
    <property type="match status" value="1"/>
</dbReference>
<dbReference type="Proteomes" id="UP000582646">
    <property type="component" value="Unassembled WGS sequence"/>
</dbReference>
<reference evidence="2 3" key="1">
    <citation type="submission" date="2020-04" db="EMBL/GenBank/DDBJ databases">
        <title>MicrobeNet Type strains.</title>
        <authorList>
            <person name="Nicholson A.C."/>
        </authorList>
    </citation>
    <scope>NUCLEOTIDE SEQUENCE [LARGE SCALE GENOMIC DNA]</scope>
    <source>
        <strain evidence="2 3">DSM 44113</strain>
    </source>
</reference>
<dbReference type="AlphaFoldDB" id="A0A846WWI4"/>
<comment type="caution">
    <text evidence="2">The sequence shown here is derived from an EMBL/GenBank/DDBJ whole genome shotgun (WGS) entry which is preliminary data.</text>
</comment>
<evidence type="ECO:0000313" key="3">
    <source>
        <dbReference type="Proteomes" id="UP000582646"/>
    </source>
</evidence>
<dbReference type="NCBIfam" id="NF041260">
    <property type="entry name" value="actino_IHF"/>
    <property type="match status" value="1"/>
</dbReference>
<gene>
    <name evidence="2" type="ORF">HF999_00060</name>
</gene>
<keyword evidence="3" id="KW-1185">Reference proteome</keyword>
<dbReference type="InterPro" id="IPR047806">
    <property type="entry name" value="IHF_actinobact"/>
</dbReference>
<proteinExistence type="predicted"/>
<evidence type="ECO:0000259" key="1">
    <source>
        <dbReference type="Pfam" id="PF22525"/>
    </source>
</evidence>
<organism evidence="2 3">
    <name type="scientific">Tsukamurella spumae</name>
    <dbReference type="NCBI Taxonomy" id="44753"/>
    <lineage>
        <taxon>Bacteria</taxon>
        <taxon>Bacillati</taxon>
        <taxon>Actinomycetota</taxon>
        <taxon>Actinomycetes</taxon>
        <taxon>Mycobacteriales</taxon>
        <taxon>Tsukamurellaceae</taxon>
        <taxon>Tsukamurella</taxon>
    </lineage>
</organism>
<feature type="domain" description="Integration host factor-like helix-two turn-helix" evidence="1">
    <location>
        <begin position="32"/>
        <end position="101"/>
    </location>
</feature>
<name>A0A846WWI4_9ACTN</name>
<evidence type="ECO:0000313" key="2">
    <source>
        <dbReference type="EMBL" id="NKY16776.1"/>
    </source>
</evidence>
<dbReference type="Pfam" id="PF22525">
    <property type="entry name" value="H2TH_5"/>
    <property type="match status" value="1"/>
</dbReference>
<accession>A0A846WWI4</accession>
<dbReference type="RefSeq" id="WP_168543907.1">
    <property type="nucleotide sequence ID" value="NZ_BAAAKS010000031.1"/>
</dbReference>